<feature type="transmembrane region" description="Helical" evidence="6">
    <location>
        <begin position="319"/>
        <end position="343"/>
    </location>
</feature>
<evidence type="ECO:0000256" key="4">
    <source>
        <dbReference type="ARBA" id="ARBA00022989"/>
    </source>
</evidence>
<keyword evidence="3 6" id="KW-0812">Transmembrane</keyword>
<feature type="transmembrane region" description="Helical" evidence="6">
    <location>
        <begin position="127"/>
        <end position="146"/>
    </location>
</feature>
<dbReference type="Proteomes" id="UP001154282">
    <property type="component" value="Unassembled WGS sequence"/>
</dbReference>
<keyword evidence="4 6" id="KW-1133">Transmembrane helix</keyword>
<sequence length="425" mass="45856">MGDAFPWQSGFQYQHVWPELEFGWQVVVGTAIGFLGAAFGSVGGVGGGGIFIPMLTLIIGFDPKSAIAISKCMITAAAISTVYYNLKLRHPTLDLPIVEYDLILLIQPVLLLGISIGVTFNVVFPDWMVTILLIILLLATAGRAFVKGLELWNKEAALEPAGSKQRAPVSMVYGHQVSIVENIRWKELGLVTFVWVSYVALQIAKNYTATCSMEYWALNLLQIPISASVFLYQATALYKGTKKIASKGEGATTLKLKQLTLFSICGLFAGIVGGLLGLGSGFVMGPLFLELGIAPQASISIICHESAKKLQLFSPFGNLVVSATATLGMAFSASMSVVEYYLLHRFPVPYVLYLVAVSILAAYIGQHLISAVVGWTGRASLIIFVLSFTIFISAITLGGVGITNLVEKVEKGEYMGFENLCLYQP</sequence>
<feature type="transmembrane region" description="Helical" evidence="6">
    <location>
        <begin position="381"/>
        <end position="406"/>
    </location>
</feature>
<evidence type="ECO:0000313" key="7">
    <source>
        <dbReference type="EMBL" id="CAI0408517.1"/>
    </source>
</evidence>
<name>A0AAV0JF20_9ROSI</name>
<organism evidence="7 8">
    <name type="scientific">Linum tenue</name>
    <dbReference type="NCBI Taxonomy" id="586396"/>
    <lineage>
        <taxon>Eukaryota</taxon>
        <taxon>Viridiplantae</taxon>
        <taxon>Streptophyta</taxon>
        <taxon>Embryophyta</taxon>
        <taxon>Tracheophyta</taxon>
        <taxon>Spermatophyta</taxon>
        <taxon>Magnoliopsida</taxon>
        <taxon>eudicotyledons</taxon>
        <taxon>Gunneridae</taxon>
        <taxon>Pentapetalae</taxon>
        <taxon>rosids</taxon>
        <taxon>fabids</taxon>
        <taxon>Malpighiales</taxon>
        <taxon>Linaceae</taxon>
        <taxon>Linum</taxon>
    </lineage>
</organism>
<dbReference type="PANTHER" id="PTHR14255">
    <property type="entry name" value="CEREBLON"/>
    <property type="match status" value="1"/>
</dbReference>
<dbReference type="GO" id="GO:0016567">
    <property type="term" value="P:protein ubiquitination"/>
    <property type="evidence" value="ECO:0007669"/>
    <property type="project" value="TreeGrafter"/>
</dbReference>
<dbReference type="InterPro" id="IPR002781">
    <property type="entry name" value="TM_pro_TauE-like"/>
</dbReference>
<feature type="transmembrane region" description="Helical" evidence="6">
    <location>
        <begin position="67"/>
        <end position="86"/>
    </location>
</feature>
<proteinExistence type="inferred from homology"/>
<feature type="transmembrane region" description="Helical" evidence="6">
    <location>
        <begin position="216"/>
        <end position="238"/>
    </location>
</feature>
<evidence type="ECO:0000256" key="6">
    <source>
        <dbReference type="SAM" id="Phobius"/>
    </source>
</evidence>
<gene>
    <name evidence="7" type="ORF">LITE_LOCUS13994</name>
</gene>
<evidence type="ECO:0000256" key="2">
    <source>
        <dbReference type="ARBA" id="ARBA00009142"/>
    </source>
</evidence>
<evidence type="ECO:0000256" key="3">
    <source>
        <dbReference type="ARBA" id="ARBA00022692"/>
    </source>
</evidence>
<evidence type="ECO:0000256" key="5">
    <source>
        <dbReference type="ARBA" id="ARBA00023136"/>
    </source>
</evidence>
<dbReference type="PANTHER" id="PTHR14255:SF46">
    <property type="entry name" value="SULFITE EXPORTER TAUE_SAFE"/>
    <property type="match status" value="1"/>
</dbReference>
<dbReference type="GO" id="GO:0031464">
    <property type="term" value="C:Cul4A-RING E3 ubiquitin ligase complex"/>
    <property type="evidence" value="ECO:0007669"/>
    <property type="project" value="TreeGrafter"/>
</dbReference>
<feature type="transmembrane region" description="Helical" evidence="6">
    <location>
        <begin position="350"/>
        <end position="369"/>
    </location>
</feature>
<protein>
    <recommendedName>
        <fullName evidence="9">Sulfite exporter TauE/SafE family protein</fullName>
    </recommendedName>
</protein>
<dbReference type="EMBL" id="CAMGYJ010000005">
    <property type="protein sequence ID" value="CAI0408517.1"/>
    <property type="molecule type" value="Genomic_DNA"/>
</dbReference>
<keyword evidence="8" id="KW-1185">Reference proteome</keyword>
<evidence type="ECO:0000313" key="8">
    <source>
        <dbReference type="Proteomes" id="UP001154282"/>
    </source>
</evidence>
<feature type="transmembrane region" description="Helical" evidence="6">
    <location>
        <begin position="98"/>
        <end position="121"/>
    </location>
</feature>
<comment type="subcellular location">
    <subcellularLocation>
        <location evidence="1">Membrane</location>
        <topology evidence="1">Multi-pass membrane protein</topology>
    </subcellularLocation>
</comment>
<comment type="caution">
    <text evidence="7">The sequence shown here is derived from an EMBL/GenBank/DDBJ whole genome shotgun (WGS) entry which is preliminary data.</text>
</comment>
<evidence type="ECO:0000256" key="1">
    <source>
        <dbReference type="ARBA" id="ARBA00004141"/>
    </source>
</evidence>
<feature type="transmembrane region" description="Helical" evidence="6">
    <location>
        <begin position="259"/>
        <end position="283"/>
    </location>
</feature>
<dbReference type="Pfam" id="PF01925">
    <property type="entry name" value="TauE"/>
    <property type="match status" value="1"/>
</dbReference>
<keyword evidence="5 6" id="KW-0472">Membrane</keyword>
<evidence type="ECO:0008006" key="9">
    <source>
        <dbReference type="Google" id="ProtNLM"/>
    </source>
</evidence>
<comment type="similarity">
    <text evidence="2">Belongs to the 4-toluene sulfonate uptake permease (TSUP) (TC 2.A.102) family.</text>
</comment>
<accession>A0AAV0JF20</accession>
<dbReference type="GO" id="GO:0016020">
    <property type="term" value="C:membrane"/>
    <property type="evidence" value="ECO:0007669"/>
    <property type="project" value="UniProtKB-SubCell"/>
</dbReference>
<dbReference type="AlphaFoldDB" id="A0AAV0JF20"/>
<reference evidence="7" key="1">
    <citation type="submission" date="2022-08" db="EMBL/GenBank/DDBJ databases">
        <authorList>
            <person name="Gutierrez-Valencia J."/>
        </authorList>
    </citation>
    <scope>NUCLEOTIDE SEQUENCE</scope>
</reference>